<evidence type="ECO:0000256" key="1">
    <source>
        <dbReference type="SAM" id="MobiDB-lite"/>
    </source>
</evidence>
<organism evidence="2 3">
    <name type="scientific">Eumeta variegata</name>
    <name type="common">Bagworm moth</name>
    <name type="synonym">Eumeta japonica</name>
    <dbReference type="NCBI Taxonomy" id="151549"/>
    <lineage>
        <taxon>Eukaryota</taxon>
        <taxon>Metazoa</taxon>
        <taxon>Ecdysozoa</taxon>
        <taxon>Arthropoda</taxon>
        <taxon>Hexapoda</taxon>
        <taxon>Insecta</taxon>
        <taxon>Pterygota</taxon>
        <taxon>Neoptera</taxon>
        <taxon>Endopterygota</taxon>
        <taxon>Lepidoptera</taxon>
        <taxon>Glossata</taxon>
        <taxon>Ditrysia</taxon>
        <taxon>Tineoidea</taxon>
        <taxon>Psychidae</taxon>
        <taxon>Oiketicinae</taxon>
        <taxon>Eumeta</taxon>
    </lineage>
</organism>
<gene>
    <name evidence="2" type="ORF">EVAR_99126_1</name>
</gene>
<dbReference type="EMBL" id="BGZK01001335">
    <property type="protein sequence ID" value="GBP77557.1"/>
    <property type="molecule type" value="Genomic_DNA"/>
</dbReference>
<dbReference type="AlphaFoldDB" id="A0A4C1YT01"/>
<protein>
    <recommendedName>
        <fullName evidence="4">Histone-lysine N-methyltransferase SETMAR</fullName>
    </recommendedName>
</protein>
<evidence type="ECO:0008006" key="4">
    <source>
        <dbReference type="Google" id="ProtNLM"/>
    </source>
</evidence>
<proteinExistence type="predicted"/>
<sequence>MDIERYRPSTAAGRREGLKVRSPRSEIKRLRFERCRTNLTDDLREGRSSTATTDDDIRAVRLMIETDKRVTYQQLHKMHKIFHERKIFYRTGNGPRPQRYRTVNGVTVSIEPKRKTGT</sequence>
<feature type="region of interest" description="Disordered" evidence="1">
    <location>
        <begin position="1"/>
        <end position="22"/>
    </location>
</feature>
<dbReference type="Proteomes" id="UP000299102">
    <property type="component" value="Unassembled WGS sequence"/>
</dbReference>
<reference evidence="2 3" key="1">
    <citation type="journal article" date="2019" name="Commun. Biol.">
        <title>The bagworm genome reveals a unique fibroin gene that provides high tensile strength.</title>
        <authorList>
            <person name="Kono N."/>
            <person name="Nakamura H."/>
            <person name="Ohtoshi R."/>
            <person name="Tomita M."/>
            <person name="Numata K."/>
            <person name="Arakawa K."/>
        </authorList>
    </citation>
    <scope>NUCLEOTIDE SEQUENCE [LARGE SCALE GENOMIC DNA]</scope>
</reference>
<comment type="caution">
    <text evidence="2">The sequence shown here is derived from an EMBL/GenBank/DDBJ whole genome shotgun (WGS) entry which is preliminary data.</text>
</comment>
<name>A0A4C1YT01_EUMVA</name>
<accession>A0A4C1YT01</accession>
<evidence type="ECO:0000313" key="3">
    <source>
        <dbReference type="Proteomes" id="UP000299102"/>
    </source>
</evidence>
<keyword evidence="3" id="KW-1185">Reference proteome</keyword>
<dbReference type="OrthoDB" id="10017160at2759"/>
<evidence type="ECO:0000313" key="2">
    <source>
        <dbReference type="EMBL" id="GBP77557.1"/>
    </source>
</evidence>